<evidence type="ECO:0000256" key="1">
    <source>
        <dbReference type="ARBA" id="ARBA00004651"/>
    </source>
</evidence>
<keyword evidence="5 6" id="KW-0472">Membrane</keyword>
<dbReference type="Proteomes" id="UP001058602">
    <property type="component" value="Chromosome 1"/>
</dbReference>
<keyword evidence="2" id="KW-1003">Cell membrane</keyword>
<dbReference type="InterPro" id="IPR018076">
    <property type="entry name" value="T2SS_GspF_dom"/>
</dbReference>
<feature type="transmembrane region" description="Helical" evidence="6">
    <location>
        <begin position="104"/>
        <end position="126"/>
    </location>
</feature>
<gene>
    <name evidence="8" type="ORF">NP165_10190</name>
</gene>
<evidence type="ECO:0000256" key="5">
    <source>
        <dbReference type="ARBA" id="ARBA00023136"/>
    </source>
</evidence>
<accession>A0ABY5LDG6</accession>
<comment type="subcellular location">
    <subcellularLocation>
        <location evidence="1">Cell membrane</location>
        <topology evidence="1">Multi-pass membrane protein</topology>
    </subcellularLocation>
</comment>
<dbReference type="PANTHER" id="PTHR35007:SF2">
    <property type="entry name" value="PILUS ASSEMBLE PROTEIN"/>
    <property type="match status" value="1"/>
</dbReference>
<keyword evidence="9" id="KW-1185">Reference proteome</keyword>
<organism evidence="8 9">
    <name type="scientific">Vibrio japonicus</name>
    <dbReference type="NCBI Taxonomy" id="1824638"/>
    <lineage>
        <taxon>Bacteria</taxon>
        <taxon>Pseudomonadati</taxon>
        <taxon>Pseudomonadota</taxon>
        <taxon>Gammaproteobacteria</taxon>
        <taxon>Vibrionales</taxon>
        <taxon>Vibrionaceae</taxon>
        <taxon>Vibrio</taxon>
    </lineage>
</organism>
<evidence type="ECO:0000256" key="3">
    <source>
        <dbReference type="ARBA" id="ARBA00022692"/>
    </source>
</evidence>
<keyword evidence="3 6" id="KW-0812">Transmembrane</keyword>
<evidence type="ECO:0000313" key="8">
    <source>
        <dbReference type="EMBL" id="UUM30073.1"/>
    </source>
</evidence>
<evidence type="ECO:0000256" key="4">
    <source>
        <dbReference type="ARBA" id="ARBA00022989"/>
    </source>
</evidence>
<feature type="domain" description="Type II secretion system protein GspF" evidence="7">
    <location>
        <begin position="171"/>
        <end position="299"/>
    </location>
</feature>
<feature type="transmembrane region" description="Helical" evidence="6">
    <location>
        <begin position="132"/>
        <end position="156"/>
    </location>
</feature>
<protein>
    <submittedName>
        <fullName evidence="8">Type II secretion system F family protein</fullName>
    </submittedName>
</protein>
<dbReference type="PANTHER" id="PTHR35007">
    <property type="entry name" value="INTEGRAL MEMBRANE PROTEIN-RELATED"/>
    <property type="match status" value="1"/>
</dbReference>
<feature type="transmembrane region" description="Helical" evidence="6">
    <location>
        <begin position="283"/>
        <end position="304"/>
    </location>
</feature>
<sequence length="315" mass="34645">MDTLLQYIQSITFSEETLVLLMVLLSTITIVVAMFLVVTGSQTALRRRLDTLAPEGIRSSKKEALHSKVGSLSPLLTPKNAKEREDVRVRLIQAGFHHESAISYFYAIKIFATFCGLMVSAIYYLFSGSNTSLLMVVAIGAGVGMFVPNIVLNHLVKKRQSRIKRGVPDALDLLVVCTESGLGLNMALNRVAKELFISHPDLADELETVCLKIKAGYEMPLAFRDMVERTGVYELSGLVSMLSHAAKLGGSLAQTLRDYNEDYRDKRNQEVEEIAAKIPTKMVFPMLVCIWPAFFIVVVGPAGLSLMDALGSLAN</sequence>
<dbReference type="EMBL" id="CP102096">
    <property type="protein sequence ID" value="UUM30073.1"/>
    <property type="molecule type" value="Genomic_DNA"/>
</dbReference>
<dbReference type="InterPro" id="IPR042094">
    <property type="entry name" value="T2SS_GspF_sf"/>
</dbReference>
<evidence type="ECO:0000256" key="6">
    <source>
        <dbReference type="SAM" id="Phobius"/>
    </source>
</evidence>
<dbReference type="Pfam" id="PF00482">
    <property type="entry name" value="T2SSF"/>
    <property type="match status" value="1"/>
</dbReference>
<dbReference type="RefSeq" id="WP_257083863.1">
    <property type="nucleotide sequence ID" value="NZ_CP102096.1"/>
</dbReference>
<dbReference type="Gene3D" id="1.20.81.30">
    <property type="entry name" value="Type II secretion system (T2SS), domain F"/>
    <property type="match status" value="1"/>
</dbReference>
<evidence type="ECO:0000313" key="9">
    <source>
        <dbReference type="Proteomes" id="UP001058602"/>
    </source>
</evidence>
<evidence type="ECO:0000256" key="2">
    <source>
        <dbReference type="ARBA" id="ARBA00022475"/>
    </source>
</evidence>
<feature type="transmembrane region" description="Helical" evidence="6">
    <location>
        <begin position="18"/>
        <end position="38"/>
    </location>
</feature>
<proteinExistence type="predicted"/>
<reference evidence="8" key="1">
    <citation type="submission" date="2022-07" db="EMBL/GenBank/DDBJ databases">
        <title>Complete genome of Vibrio japonicus strain JCM 31412T and phylogenomic assessment of the Nereis clade of the genus Vibrio.</title>
        <authorList>
            <person name="Shlafstein M.D."/>
            <person name="Emsley S.A."/>
            <person name="Ushijima B."/>
            <person name="Videau P."/>
            <person name="Saw J.H."/>
        </authorList>
    </citation>
    <scope>NUCLEOTIDE SEQUENCE</scope>
    <source>
        <strain evidence="8">JCM 31412</strain>
    </source>
</reference>
<name>A0ABY5LDG6_9VIBR</name>
<evidence type="ECO:0000259" key="7">
    <source>
        <dbReference type="Pfam" id="PF00482"/>
    </source>
</evidence>
<keyword evidence="4 6" id="KW-1133">Transmembrane helix</keyword>